<dbReference type="STRING" id="1499967.U27_03770"/>
<keyword evidence="7 16" id="KW-0436">Ligase</keyword>
<dbReference type="GO" id="GO:0005829">
    <property type="term" value="C:cytosol"/>
    <property type="evidence" value="ECO:0007669"/>
    <property type="project" value="TreeGrafter"/>
</dbReference>
<dbReference type="NCBIfam" id="NF001100">
    <property type="entry name" value="PRK00133.1"/>
    <property type="match status" value="1"/>
</dbReference>
<dbReference type="FunFam" id="2.40.50.140:FF:000042">
    <property type="entry name" value="Methionine--tRNA ligase"/>
    <property type="match status" value="1"/>
</dbReference>
<evidence type="ECO:0000256" key="5">
    <source>
        <dbReference type="ARBA" id="ARBA00022490"/>
    </source>
</evidence>
<dbReference type="InterPro" id="IPR014758">
    <property type="entry name" value="Met-tRNA_synth"/>
</dbReference>
<dbReference type="EMBL" id="DF820465">
    <property type="protein sequence ID" value="GAK56806.1"/>
    <property type="molecule type" value="Genomic_DNA"/>
</dbReference>
<dbReference type="HOGENOM" id="CLU_009710_1_2_0"/>
<dbReference type="GO" id="GO:0006431">
    <property type="term" value="P:methionyl-tRNA aminoacylation"/>
    <property type="evidence" value="ECO:0007669"/>
    <property type="project" value="UniProtKB-UniRule"/>
</dbReference>
<evidence type="ECO:0000256" key="8">
    <source>
        <dbReference type="ARBA" id="ARBA00022723"/>
    </source>
</evidence>
<comment type="similarity">
    <text evidence="3 16">Belongs to the class-I aminoacyl-tRNA synthetase family. MetG type 1 subfamily.</text>
</comment>
<evidence type="ECO:0000256" key="13">
    <source>
        <dbReference type="ARBA" id="ARBA00022917"/>
    </source>
</evidence>
<evidence type="ECO:0000256" key="9">
    <source>
        <dbReference type="ARBA" id="ARBA00022741"/>
    </source>
</evidence>
<dbReference type="eggNOG" id="COG0143">
    <property type="taxonomic scope" value="Bacteria"/>
</dbReference>
<dbReference type="FunFam" id="2.20.28.20:FF:000001">
    <property type="entry name" value="Methionine--tRNA ligase"/>
    <property type="match status" value="1"/>
</dbReference>
<evidence type="ECO:0000256" key="7">
    <source>
        <dbReference type="ARBA" id="ARBA00022598"/>
    </source>
</evidence>
<dbReference type="InterPro" id="IPR009080">
    <property type="entry name" value="tRNAsynth_Ia_anticodon-bd"/>
</dbReference>
<comment type="cofactor">
    <cofactor evidence="16">
        <name>Zn(2+)</name>
        <dbReference type="ChEBI" id="CHEBI:29105"/>
    </cofactor>
    <text evidence="16">Binds 1 zinc ion per subunit.</text>
</comment>
<evidence type="ECO:0000256" key="4">
    <source>
        <dbReference type="ARBA" id="ARBA00011738"/>
    </source>
</evidence>
<dbReference type="CDD" id="cd07957">
    <property type="entry name" value="Anticodon_Ia_Met"/>
    <property type="match status" value="1"/>
</dbReference>
<feature type="binding site" evidence="16">
    <location>
        <position position="157"/>
    </location>
    <ligand>
        <name>Zn(2+)</name>
        <dbReference type="ChEBI" id="CHEBI:29105"/>
    </ligand>
</feature>
<dbReference type="Proteomes" id="UP000030661">
    <property type="component" value="Unassembled WGS sequence"/>
</dbReference>
<dbReference type="GO" id="GO:0005524">
    <property type="term" value="F:ATP binding"/>
    <property type="evidence" value="ECO:0007669"/>
    <property type="project" value="UniProtKB-UniRule"/>
</dbReference>
<dbReference type="Pfam" id="PF09334">
    <property type="entry name" value="tRNA-synt_1g"/>
    <property type="match status" value="1"/>
</dbReference>
<evidence type="ECO:0000256" key="15">
    <source>
        <dbReference type="ARBA" id="ARBA00047364"/>
    </source>
</evidence>
<dbReference type="SUPFAM" id="SSF52374">
    <property type="entry name" value="Nucleotidylyl transferase"/>
    <property type="match status" value="1"/>
</dbReference>
<evidence type="ECO:0000256" key="2">
    <source>
        <dbReference type="ARBA" id="ARBA00004496"/>
    </source>
</evidence>
<dbReference type="PROSITE" id="PS50886">
    <property type="entry name" value="TRBD"/>
    <property type="match status" value="1"/>
</dbReference>
<dbReference type="GO" id="GO:0046872">
    <property type="term" value="F:metal ion binding"/>
    <property type="evidence" value="ECO:0007669"/>
    <property type="project" value="UniProtKB-KW"/>
</dbReference>
<evidence type="ECO:0000259" key="17">
    <source>
        <dbReference type="PROSITE" id="PS50886"/>
    </source>
</evidence>
<evidence type="ECO:0000256" key="16">
    <source>
        <dbReference type="HAMAP-Rule" id="MF_00098"/>
    </source>
</evidence>
<dbReference type="AlphaFoldDB" id="A0A081BWV1"/>
<dbReference type="InterPro" id="IPR041872">
    <property type="entry name" value="Anticodon_Met"/>
</dbReference>
<evidence type="ECO:0000256" key="12">
    <source>
        <dbReference type="ARBA" id="ARBA00022884"/>
    </source>
</evidence>
<evidence type="ECO:0000256" key="6">
    <source>
        <dbReference type="ARBA" id="ARBA00022555"/>
    </source>
</evidence>
<dbReference type="InterPro" id="IPR001412">
    <property type="entry name" value="aa-tRNA-synth_I_CS"/>
</dbReference>
<keyword evidence="14 16" id="KW-0030">Aminoacyl-tRNA synthetase</keyword>
<feature type="short sequence motif" description="'HIGH' region" evidence="16">
    <location>
        <begin position="12"/>
        <end position="22"/>
    </location>
</feature>
<keyword evidence="6 16" id="KW-0820">tRNA-binding</keyword>
<dbReference type="GO" id="GO:0004825">
    <property type="term" value="F:methionine-tRNA ligase activity"/>
    <property type="evidence" value="ECO:0007669"/>
    <property type="project" value="UniProtKB-UniRule"/>
</dbReference>
<dbReference type="InterPro" id="IPR033911">
    <property type="entry name" value="MetRS_core"/>
</dbReference>
<dbReference type="InterPro" id="IPR015413">
    <property type="entry name" value="Methionyl/Leucyl_tRNA_Synth"/>
</dbReference>
<dbReference type="Gene3D" id="1.10.730.10">
    <property type="entry name" value="Isoleucyl-tRNA Synthetase, Domain 1"/>
    <property type="match status" value="1"/>
</dbReference>
<accession>A0A081BWV1</accession>
<keyword evidence="9 16" id="KW-0547">Nucleotide-binding</keyword>
<dbReference type="SUPFAM" id="SSF50249">
    <property type="entry name" value="Nucleic acid-binding proteins"/>
    <property type="match status" value="1"/>
</dbReference>
<keyword evidence="13 16" id="KW-0648">Protein biosynthesis</keyword>
<dbReference type="PANTHER" id="PTHR45765:SF1">
    <property type="entry name" value="METHIONINE--TRNA LIGASE, CYTOPLASMIC"/>
    <property type="match status" value="1"/>
</dbReference>
<comment type="subcellular location">
    <subcellularLocation>
        <location evidence="2 16">Cytoplasm</location>
    </subcellularLocation>
</comment>
<dbReference type="CDD" id="cd02800">
    <property type="entry name" value="tRNA_bind_EcMetRS_like"/>
    <property type="match status" value="1"/>
</dbReference>
<dbReference type="CDD" id="cd00814">
    <property type="entry name" value="MetRS_core"/>
    <property type="match status" value="1"/>
</dbReference>
<evidence type="ECO:0000256" key="3">
    <source>
        <dbReference type="ARBA" id="ARBA00008258"/>
    </source>
</evidence>
<dbReference type="Pfam" id="PF19303">
    <property type="entry name" value="Anticodon_3"/>
    <property type="match status" value="1"/>
</dbReference>
<keyword evidence="5 16" id="KW-0963">Cytoplasm</keyword>
<evidence type="ECO:0000313" key="18">
    <source>
        <dbReference type="EMBL" id="GAK56806.1"/>
    </source>
</evidence>
<keyword evidence="11 16" id="KW-0067">ATP-binding</keyword>
<dbReference type="InterPro" id="IPR014729">
    <property type="entry name" value="Rossmann-like_a/b/a_fold"/>
</dbReference>
<feature type="domain" description="TRNA-binding" evidence="17">
    <location>
        <begin position="587"/>
        <end position="688"/>
    </location>
</feature>
<dbReference type="NCBIfam" id="TIGR00399">
    <property type="entry name" value="metG_C_term"/>
    <property type="match status" value="1"/>
</dbReference>
<dbReference type="HAMAP" id="MF_00098">
    <property type="entry name" value="Met_tRNA_synth_type1"/>
    <property type="match status" value="1"/>
</dbReference>
<keyword evidence="19" id="KW-1185">Reference proteome</keyword>
<dbReference type="Pfam" id="PF01588">
    <property type="entry name" value="tRNA_bind"/>
    <property type="match status" value="1"/>
</dbReference>
<keyword evidence="10 16" id="KW-0862">Zinc</keyword>
<dbReference type="InterPro" id="IPR004495">
    <property type="entry name" value="Met-tRNA-synth_bsu_C"/>
</dbReference>
<dbReference type="InterPro" id="IPR029038">
    <property type="entry name" value="MetRS_Zn"/>
</dbReference>
<dbReference type="InterPro" id="IPR023458">
    <property type="entry name" value="Met-tRNA_ligase_1"/>
</dbReference>
<keyword evidence="12 16" id="KW-0694">RNA-binding</keyword>
<comment type="subunit">
    <text evidence="4 16">Homodimer.</text>
</comment>
<dbReference type="PANTHER" id="PTHR45765">
    <property type="entry name" value="METHIONINE--TRNA LIGASE"/>
    <property type="match status" value="1"/>
</dbReference>
<feature type="binding site" evidence="16">
    <location>
        <position position="160"/>
    </location>
    <ligand>
        <name>Zn(2+)</name>
        <dbReference type="ChEBI" id="CHEBI:29105"/>
    </ligand>
</feature>
<dbReference type="Gene3D" id="3.40.50.620">
    <property type="entry name" value="HUPs"/>
    <property type="match status" value="1"/>
</dbReference>
<feature type="binding site" evidence="16">
    <location>
        <position position="336"/>
    </location>
    <ligand>
        <name>ATP</name>
        <dbReference type="ChEBI" id="CHEBI:30616"/>
    </ligand>
</feature>
<dbReference type="PRINTS" id="PR01041">
    <property type="entry name" value="TRNASYNTHMET"/>
</dbReference>
<dbReference type="SUPFAM" id="SSF47323">
    <property type="entry name" value="Anticodon-binding domain of a subclass of class I aminoacyl-tRNA synthetases"/>
    <property type="match status" value="1"/>
</dbReference>
<feature type="short sequence motif" description="'KMSKS' region" evidence="16">
    <location>
        <begin position="333"/>
        <end position="337"/>
    </location>
</feature>
<evidence type="ECO:0000256" key="11">
    <source>
        <dbReference type="ARBA" id="ARBA00022840"/>
    </source>
</evidence>
<feature type="binding site" evidence="16">
    <location>
        <position position="144"/>
    </location>
    <ligand>
        <name>Zn(2+)</name>
        <dbReference type="ChEBI" id="CHEBI:29105"/>
    </ligand>
</feature>
<dbReference type="EC" id="6.1.1.10" evidence="16"/>
<keyword evidence="8 16" id="KW-0479">Metal-binding</keyword>
<dbReference type="InterPro" id="IPR012340">
    <property type="entry name" value="NA-bd_OB-fold"/>
</dbReference>
<dbReference type="Gene3D" id="2.40.50.140">
    <property type="entry name" value="Nucleic acid-binding proteins"/>
    <property type="match status" value="1"/>
</dbReference>
<proteinExistence type="inferred from homology"/>
<evidence type="ECO:0000256" key="1">
    <source>
        <dbReference type="ARBA" id="ARBA00003314"/>
    </source>
</evidence>
<evidence type="ECO:0000313" key="19">
    <source>
        <dbReference type="Proteomes" id="UP000030661"/>
    </source>
</evidence>
<organism evidence="18">
    <name type="scientific">Vecturithrix granuli</name>
    <dbReference type="NCBI Taxonomy" id="1499967"/>
    <lineage>
        <taxon>Bacteria</taxon>
        <taxon>Candidatus Moduliflexota</taxon>
        <taxon>Candidatus Vecturitrichia</taxon>
        <taxon>Candidatus Vecturitrichales</taxon>
        <taxon>Candidatus Vecturitrichaceae</taxon>
        <taxon>Candidatus Vecturithrix</taxon>
    </lineage>
</organism>
<dbReference type="Gene3D" id="2.20.28.20">
    <property type="entry name" value="Methionyl-tRNA synthetase, Zn-domain"/>
    <property type="match status" value="1"/>
</dbReference>
<protein>
    <recommendedName>
        <fullName evidence="16">Methionine--tRNA ligase</fullName>
        <ecNumber evidence="16">6.1.1.10</ecNumber>
    </recommendedName>
    <alternativeName>
        <fullName evidence="16">Methionyl-tRNA synthetase</fullName>
        <shortName evidence="16">MetRS</shortName>
    </alternativeName>
</protein>
<dbReference type="PROSITE" id="PS00178">
    <property type="entry name" value="AA_TRNA_LIGASE_I"/>
    <property type="match status" value="1"/>
</dbReference>
<dbReference type="InterPro" id="IPR002547">
    <property type="entry name" value="tRNA-bd_dom"/>
</dbReference>
<comment type="function">
    <text evidence="1 16">Is required not only for elongation of protein synthesis but also for the initiation of all mRNA translation through initiator tRNA(fMet) aminoacylation.</text>
</comment>
<name>A0A081BWV1_VECG1</name>
<dbReference type="SUPFAM" id="SSF57770">
    <property type="entry name" value="Methionyl-tRNA synthetase (MetRS), Zn-domain"/>
    <property type="match status" value="1"/>
</dbReference>
<evidence type="ECO:0000256" key="14">
    <source>
        <dbReference type="ARBA" id="ARBA00023146"/>
    </source>
</evidence>
<evidence type="ECO:0000256" key="10">
    <source>
        <dbReference type="ARBA" id="ARBA00022833"/>
    </source>
</evidence>
<sequence length="688" mass="78218">MAKKILVTSALPYANGPLHVGHIAGAYLPADIYVRYQRLRKRDIVYICATDEHGVPITITAEKEGITPEEVVERYHSMIKDSFERFGMSFDHFSATHRQIHHKTSQEFFLKLYEKGYVDKQEIQQMFCVTCDRFLPDRYIEGVCPVCNSDGARGDQCEKCGRWLSPEEIINPKCKICGSTPEMRASTHWFLRLDKFQDQLAAWLDSKPGWKDNVRKFCEEWFKAGLKPRAITRDIDWGIPVPLDEAKGKVLYVWFDAPIGYVSATKEWAEKIGEPEKWKEYWQNPDCELVHFIGKDNIVFHAMVWPAQLMGQDNYVLPTDIPANEFLNLENEKISTSRNFAVWLHEALDEFPADYLRYYLTVIAPERADSNFVWDEFQNRVNGEFADIFGNLVNRSLTFVKRFSAGKIPPLKNVRAEDQAIFDEIKATKDKMTDAIEHYQFKRAMAEWMNLARVGNQYFQKSAPWDLQKTDPDACATVLHVCSLLVKNLAVLGAPFVPFTAQKTWETLGLEGSVHTQNWDDIGNYTLEAGHPIADKWGILVGKVDDKAIQRQKEKLGVLLASGKQGQKQEQSAISYPEIKPLISIDEFARVDLRAGKVLEAEKVKKSKKLIKMRIDIGSEQRTILAGIAQHYEPEQLIGKTVIVVVNLEPAKLMGQESQGMVLAGVYGDSLSVTAFEKGDVPPGATVR</sequence>
<reference evidence="18" key="1">
    <citation type="journal article" date="2015" name="PeerJ">
        <title>First genomic representation of candidate bacterial phylum KSB3 points to enhanced environmental sensing as a trigger of wastewater bulking.</title>
        <authorList>
            <person name="Sekiguchi Y."/>
            <person name="Ohashi A."/>
            <person name="Parks D.H."/>
            <person name="Yamauchi T."/>
            <person name="Tyson G.W."/>
            <person name="Hugenholtz P."/>
        </authorList>
    </citation>
    <scope>NUCLEOTIDE SEQUENCE [LARGE SCALE GENOMIC DNA]</scope>
</reference>
<feature type="binding site" evidence="16">
    <location>
        <position position="147"/>
    </location>
    <ligand>
        <name>Zn(2+)</name>
        <dbReference type="ChEBI" id="CHEBI:29105"/>
    </ligand>
</feature>
<comment type="catalytic activity">
    <reaction evidence="15 16">
        <text>tRNA(Met) + L-methionine + ATP = L-methionyl-tRNA(Met) + AMP + diphosphate</text>
        <dbReference type="Rhea" id="RHEA:13481"/>
        <dbReference type="Rhea" id="RHEA-COMP:9667"/>
        <dbReference type="Rhea" id="RHEA-COMP:9698"/>
        <dbReference type="ChEBI" id="CHEBI:30616"/>
        <dbReference type="ChEBI" id="CHEBI:33019"/>
        <dbReference type="ChEBI" id="CHEBI:57844"/>
        <dbReference type="ChEBI" id="CHEBI:78442"/>
        <dbReference type="ChEBI" id="CHEBI:78530"/>
        <dbReference type="ChEBI" id="CHEBI:456215"/>
        <dbReference type="EC" id="6.1.1.10"/>
    </reaction>
</comment>
<dbReference type="NCBIfam" id="TIGR00398">
    <property type="entry name" value="metG"/>
    <property type="match status" value="1"/>
</dbReference>
<gene>
    <name evidence="16" type="primary">metG</name>
    <name evidence="18" type="ORF">U27_03770</name>
</gene>
<dbReference type="GO" id="GO:0000049">
    <property type="term" value="F:tRNA binding"/>
    <property type="evidence" value="ECO:0007669"/>
    <property type="project" value="UniProtKB-UniRule"/>
</dbReference>